<name>A0A8S1S768_PAROT</name>
<dbReference type="OMA" id="HTVELIC"/>
<reference evidence="2" key="1">
    <citation type="submission" date="2021-01" db="EMBL/GenBank/DDBJ databases">
        <authorList>
            <consortium name="Genoscope - CEA"/>
            <person name="William W."/>
        </authorList>
    </citation>
    <scope>NUCLEOTIDE SEQUENCE</scope>
</reference>
<organism evidence="2 3">
    <name type="scientific">Paramecium octaurelia</name>
    <dbReference type="NCBI Taxonomy" id="43137"/>
    <lineage>
        <taxon>Eukaryota</taxon>
        <taxon>Sar</taxon>
        <taxon>Alveolata</taxon>
        <taxon>Ciliophora</taxon>
        <taxon>Intramacronucleata</taxon>
        <taxon>Oligohymenophorea</taxon>
        <taxon>Peniculida</taxon>
        <taxon>Parameciidae</taxon>
        <taxon>Paramecium</taxon>
    </lineage>
</organism>
<sequence>MLYFLKKFCYQQKLSVNLVGYIASFIYQQQRNKVIIIFLLIISCLCYEQEQLYKIFRKNTKFLINQIMKVNAIVNQLKNIKTKNKSLNGLIREMIADLEKPEVSKEILENHTIKLINNTKEQDLKVILQLLIQIQHLNKLNNLDEHIILLIERNQKQNSYHAQIIQLLHTLKENVSIQNLPYTYRFLRICYRIKQLSNNKIIIVNIQVLNDEVLTQIGQSCKGYLMNKQETEKNILAILNFFMRIADGSLDTDFDDAYALRALSLILEEFQKLKILLDIKIAELINSNLSALLKSNLNKPTQSIQKLQSIFKLIEILLLGNSCYFFDFLDTLKKHLFTECHSIQKQLSYQTIVNCTDAFIEYLGNEKYKNEVVAFYTELTKQTQIDNINIPHKLKQIHEVVGHFIQLENIYQEYSDNKQILKFIAEFNLRLSQQMQKPQLLLQKQIKKCMKNLLSKIEFEQVSQTYYNYIQVMDSDVRNSMIIHLIEQNQIAFVTQLLYQLNDISTSTWQKYIQYYLKIKESNEQLEQLMKQLLLNEKLQQIEVLLFSLFSCKCYQLIIQLCNIHYNALQFDLVLQFLYQELMNDIEQQHTVELICSLIILIQERSNYFQFDYMLKMIQLKNHNELLLHYLQTIANKVGMDQLLSLLTQCLPSQLISTILYDCVQTKEIDESDLDLILYILQKQDVIDDHFIAYLIDMIANKEEYAVTLFNIISQKKVPVKLIFYIGQQIQNQKYYNKGTNQQLQFNHQVDISYLYELCQFTYGAGQIDANFIESQLPYFEKLIETQQNELLEEVTRVIKFYLQNFPTQQCLIKLISKYEYLYNHGNSNLTQTLIQIVPDLKIILSLLEKDDQQFQQFENKLDNLHQYAEFAEYMEKHQIDLNSNTESIELRPKIQLSELEQQ</sequence>
<proteinExistence type="predicted"/>
<evidence type="ECO:0000256" key="1">
    <source>
        <dbReference type="SAM" id="Coils"/>
    </source>
</evidence>
<keyword evidence="1" id="KW-0175">Coiled coil</keyword>
<keyword evidence="3" id="KW-1185">Reference proteome</keyword>
<evidence type="ECO:0000313" key="2">
    <source>
        <dbReference type="EMBL" id="CAD8134794.1"/>
    </source>
</evidence>
<accession>A0A8S1S768</accession>
<feature type="coiled-coil region" evidence="1">
    <location>
        <begin position="512"/>
        <end position="543"/>
    </location>
</feature>
<dbReference type="Proteomes" id="UP000683925">
    <property type="component" value="Unassembled WGS sequence"/>
</dbReference>
<comment type="caution">
    <text evidence="2">The sequence shown here is derived from an EMBL/GenBank/DDBJ whole genome shotgun (WGS) entry which is preliminary data.</text>
</comment>
<dbReference type="EMBL" id="CAJJDP010000005">
    <property type="protein sequence ID" value="CAD8134794.1"/>
    <property type="molecule type" value="Genomic_DNA"/>
</dbReference>
<dbReference type="OrthoDB" id="303632at2759"/>
<dbReference type="AlphaFoldDB" id="A0A8S1S768"/>
<gene>
    <name evidence="2" type="ORF">POCTA_138.1.T0060032</name>
</gene>
<evidence type="ECO:0000313" key="3">
    <source>
        <dbReference type="Proteomes" id="UP000683925"/>
    </source>
</evidence>
<protein>
    <submittedName>
        <fullName evidence="2">Uncharacterized protein</fullName>
    </submittedName>
</protein>